<gene>
    <name evidence="1" type="ORF">MTP16_17555</name>
</gene>
<evidence type="ECO:0000313" key="2">
    <source>
        <dbReference type="Proteomes" id="UP000831390"/>
    </source>
</evidence>
<dbReference type="Proteomes" id="UP000831390">
    <property type="component" value="Chromosome"/>
</dbReference>
<dbReference type="EMBL" id="CP094534">
    <property type="protein sequence ID" value="UOE32925.1"/>
    <property type="molecule type" value="Genomic_DNA"/>
</dbReference>
<reference evidence="1 2" key="1">
    <citation type="submission" date="2022-03" db="EMBL/GenBank/DDBJ databases">
        <title>Hymenobactersp. isolated from the air.</title>
        <authorList>
            <person name="Won M."/>
            <person name="Kwon S.-W."/>
        </authorList>
    </citation>
    <scope>NUCLEOTIDE SEQUENCE [LARGE SCALE GENOMIC DNA]</scope>
    <source>
        <strain evidence="1 2">KACC 22596</strain>
    </source>
</reference>
<accession>A0ABY4B1Q7</accession>
<keyword evidence="2" id="KW-1185">Reference proteome</keyword>
<dbReference type="RefSeq" id="WP_243512294.1">
    <property type="nucleotide sequence ID" value="NZ_CP094534.1"/>
</dbReference>
<sequence>MNPQPKDYSSISPSAKSLLLLKGYTGIPYAKETAALMPGSEVFDLDFGAKDFWFWMRVVHFELRY</sequence>
<proteinExistence type="predicted"/>
<name>A0ABY4B1Q7_9BACT</name>
<protein>
    <submittedName>
        <fullName evidence="1">Uncharacterized protein</fullName>
    </submittedName>
</protein>
<evidence type="ECO:0000313" key="1">
    <source>
        <dbReference type="EMBL" id="UOE32925.1"/>
    </source>
</evidence>
<organism evidence="1 2">
    <name type="scientific">Hymenobacter monticola</name>
    <dbReference type="NCBI Taxonomy" id="1705399"/>
    <lineage>
        <taxon>Bacteria</taxon>
        <taxon>Pseudomonadati</taxon>
        <taxon>Bacteroidota</taxon>
        <taxon>Cytophagia</taxon>
        <taxon>Cytophagales</taxon>
        <taxon>Hymenobacteraceae</taxon>
        <taxon>Hymenobacter</taxon>
    </lineage>
</organism>